<evidence type="ECO:0000313" key="3">
    <source>
        <dbReference type="Proteomes" id="UP000887566"/>
    </source>
</evidence>
<dbReference type="Pfam" id="PF21029">
    <property type="entry name" value="RMC1_N"/>
    <property type="match status" value="1"/>
</dbReference>
<dbReference type="InterPro" id="IPR009755">
    <property type="entry name" value="RMC1_C"/>
</dbReference>
<evidence type="ECO:0000259" key="2">
    <source>
        <dbReference type="Pfam" id="PF21029"/>
    </source>
</evidence>
<evidence type="ECO:0000313" key="5">
    <source>
        <dbReference type="WBParaSite" id="PSAMB.scaffold6872size8660.g29234.t1"/>
    </source>
</evidence>
<proteinExistence type="predicted"/>
<dbReference type="GO" id="GO:0031902">
    <property type="term" value="C:late endosome membrane"/>
    <property type="evidence" value="ECO:0007669"/>
    <property type="project" value="TreeGrafter"/>
</dbReference>
<dbReference type="Pfam" id="PF07035">
    <property type="entry name" value="RMC1_C"/>
    <property type="match status" value="1"/>
</dbReference>
<dbReference type="GO" id="GO:0035658">
    <property type="term" value="C:Mon1-Ccz1 complex"/>
    <property type="evidence" value="ECO:0007669"/>
    <property type="project" value="InterPro"/>
</dbReference>
<dbReference type="InterPro" id="IPR040371">
    <property type="entry name" value="RMC1"/>
</dbReference>
<name>A0A914X7K6_9BILA</name>
<evidence type="ECO:0000313" key="4">
    <source>
        <dbReference type="WBParaSite" id="PSAMB.scaffold3425size18330.g21411.t1"/>
    </source>
</evidence>
<dbReference type="WBParaSite" id="PSAMB.scaffold3425size18330.g21411.t1">
    <property type="protein sequence ID" value="PSAMB.scaffold3425size18330.g21411.t1"/>
    <property type="gene ID" value="PSAMB.scaffold3425size18330.g21411"/>
</dbReference>
<keyword evidence="3" id="KW-1185">Reference proteome</keyword>
<evidence type="ECO:0000259" key="1">
    <source>
        <dbReference type="Pfam" id="PF07035"/>
    </source>
</evidence>
<dbReference type="PANTHER" id="PTHR12897:SF4">
    <property type="entry name" value="REGULATOR OF MON1-CCZ1 COMPLEX"/>
    <property type="match status" value="1"/>
</dbReference>
<dbReference type="WBParaSite" id="PSAMB.scaffold6872size8660.g29234.t1">
    <property type="protein sequence ID" value="PSAMB.scaffold6872size8660.g29234.t1"/>
    <property type="gene ID" value="PSAMB.scaffold6872size8660.g29234"/>
</dbReference>
<feature type="domain" description="Mic1" evidence="1">
    <location>
        <begin position="373"/>
        <end position="566"/>
    </location>
</feature>
<sequence length="571" mass="64020">MLELSSEAVTFEASNSLSEIFFDDVNQKICTVRGNGAIGVVARGPSPRDIITFRLKDNGKIKSMKLAPGCGTVAVQRETSRVDFATLKALGANVVPKEFSQSCKMRNATILGLEWISKVEVLFVTNQGIELYQVNSDKETVKLLKTYNLSIIWFVYYPKCRMLIASSGSNGTILNPFLIQNGVIARIPRFDVDLGSSKLKLLERDVTVAAIYGNVFILVLRHSPRDNNLSDIVMYEINSDPAQCALMTHSLTLGQSGQFAMHVLDSLIVVHHQTTARSMIFDIRVGGVFDGIAHTHRPVVDNIAIAVPNNVSTDPDCSYEPDVELYAPTWVVFPPDLIIDAKVGCMWRIRVELAPAVEIFKDNCALVQFLLHRRTAKRLLLTVLRSLIQDRALTLKDVSTVFDWLSDAYAEHLRSGQKKSGDALQARLLLPLEPFQSVVIEQSDIFNHVFYSLTEEQSMDKKYLVDCMLQYLLSLQERRVEAQPFLHEILVSSLARCEDFVKLQQLLQYRVIADTKPLAFLLLSLEAKHTPLLQLAVDMLARLGTAVEEIVEVLMSKHRIVDALRFPFVSL</sequence>
<dbReference type="Proteomes" id="UP000887566">
    <property type="component" value="Unplaced"/>
</dbReference>
<reference evidence="4 5" key="1">
    <citation type="submission" date="2022-11" db="UniProtKB">
        <authorList>
            <consortium name="WormBaseParasite"/>
        </authorList>
    </citation>
    <scope>IDENTIFICATION</scope>
</reference>
<organism evidence="3 5">
    <name type="scientific">Plectus sambesii</name>
    <dbReference type="NCBI Taxonomy" id="2011161"/>
    <lineage>
        <taxon>Eukaryota</taxon>
        <taxon>Metazoa</taxon>
        <taxon>Ecdysozoa</taxon>
        <taxon>Nematoda</taxon>
        <taxon>Chromadorea</taxon>
        <taxon>Plectida</taxon>
        <taxon>Plectina</taxon>
        <taxon>Plectoidea</taxon>
        <taxon>Plectidae</taxon>
        <taxon>Plectus</taxon>
    </lineage>
</organism>
<dbReference type="AlphaFoldDB" id="A0A914X7K6"/>
<protein>
    <submittedName>
        <fullName evidence="4 5">Mic1 domain-containing protein</fullName>
    </submittedName>
</protein>
<dbReference type="GO" id="GO:0010506">
    <property type="term" value="P:regulation of autophagy"/>
    <property type="evidence" value="ECO:0007669"/>
    <property type="project" value="InterPro"/>
</dbReference>
<dbReference type="GO" id="GO:0005765">
    <property type="term" value="C:lysosomal membrane"/>
    <property type="evidence" value="ECO:0007669"/>
    <property type="project" value="TreeGrafter"/>
</dbReference>
<dbReference type="InterPro" id="IPR049040">
    <property type="entry name" value="RMC1_N"/>
</dbReference>
<feature type="domain" description="Regulator of MON1-CCZ1 complex N-terminal" evidence="2">
    <location>
        <begin position="20"/>
        <end position="140"/>
    </location>
</feature>
<dbReference type="PANTHER" id="PTHR12897">
    <property type="entry name" value="COLON CANCER-ASSOCIATED PROTEIN MIC1"/>
    <property type="match status" value="1"/>
</dbReference>
<accession>A0A914X7K6</accession>